<evidence type="ECO:0000256" key="1">
    <source>
        <dbReference type="SAM" id="MobiDB-lite"/>
    </source>
</evidence>
<evidence type="ECO:0000313" key="3">
    <source>
        <dbReference type="Proteomes" id="UP000324222"/>
    </source>
</evidence>
<reference evidence="2 3" key="1">
    <citation type="submission" date="2019-05" db="EMBL/GenBank/DDBJ databases">
        <title>Another draft genome of Portunus trituberculatus and its Hox gene families provides insights of decapod evolution.</title>
        <authorList>
            <person name="Jeong J.-H."/>
            <person name="Song I."/>
            <person name="Kim S."/>
            <person name="Choi T."/>
            <person name="Kim D."/>
            <person name="Ryu S."/>
            <person name="Kim W."/>
        </authorList>
    </citation>
    <scope>NUCLEOTIDE SEQUENCE [LARGE SCALE GENOMIC DNA]</scope>
    <source>
        <tissue evidence="2">Muscle</tissue>
    </source>
</reference>
<evidence type="ECO:0000313" key="2">
    <source>
        <dbReference type="EMBL" id="MPC74674.1"/>
    </source>
</evidence>
<dbReference type="AlphaFoldDB" id="A0A5B7I1S1"/>
<keyword evidence="3" id="KW-1185">Reference proteome</keyword>
<comment type="caution">
    <text evidence="2">The sequence shown here is derived from an EMBL/GenBank/DDBJ whole genome shotgun (WGS) entry which is preliminary data.</text>
</comment>
<dbReference type="Proteomes" id="UP000324222">
    <property type="component" value="Unassembled WGS sequence"/>
</dbReference>
<feature type="region of interest" description="Disordered" evidence="1">
    <location>
        <begin position="1"/>
        <end position="21"/>
    </location>
</feature>
<accession>A0A5B7I1S1</accession>
<dbReference type="EMBL" id="VSRR010039449">
    <property type="protein sequence ID" value="MPC74674.1"/>
    <property type="molecule type" value="Genomic_DNA"/>
</dbReference>
<protein>
    <submittedName>
        <fullName evidence="2">Uncharacterized protein</fullName>
    </submittedName>
</protein>
<organism evidence="2 3">
    <name type="scientific">Portunus trituberculatus</name>
    <name type="common">Swimming crab</name>
    <name type="synonym">Neptunus trituberculatus</name>
    <dbReference type="NCBI Taxonomy" id="210409"/>
    <lineage>
        <taxon>Eukaryota</taxon>
        <taxon>Metazoa</taxon>
        <taxon>Ecdysozoa</taxon>
        <taxon>Arthropoda</taxon>
        <taxon>Crustacea</taxon>
        <taxon>Multicrustacea</taxon>
        <taxon>Malacostraca</taxon>
        <taxon>Eumalacostraca</taxon>
        <taxon>Eucarida</taxon>
        <taxon>Decapoda</taxon>
        <taxon>Pleocyemata</taxon>
        <taxon>Brachyura</taxon>
        <taxon>Eubrachyura</taxon>
        <taxon>Portunoidea</taxon>
        <taxon>Portunidae</taxon>
        <taxon>Portuninae</taxon>
        <taxon>Portunus</taxon>
    </lineage>
</organism>
<proteinExistence type="predicted"/>
<gene>
    <name evidence="2" type="ORF">E2C01_069046</name>
</gene>
<sequence length="61" mass="7276">MRPGKLVSSTEKEEIEAGEEERWMTLAEVEEEEKEEEEEEESVAQMMKRLILFEIKKLCEE</sequence>
<name>A0A5B7I1S1_PORTR</name>